<dbReference type="InterPro" id="IPR032515">
    <property type="entry name" value="DUF4964"/>
</dbReference>
<sequence>MERRRLFQVGVAGIAAGALAPDGVAHASPGAAHASPGAAHPSPGAGDLRPPAVPLAVRSPYLSTWLAADNLPGSWPSFWTGRTTAMTGLAVIDGEPFLFLGSPSAPGPYPFPSLRQTSLTVTATKSEFVLERAGVELTVTFLSPVTPGDLRRQSQPLSYVSVSARSLDGAAHRVGVYADVSGEWASGDARRPITWDQRTTGGVVSLSFTQSEPRVLAESGDSAEWGTVVLSAPVRPGLTWQIGPDGEVRGQFAARGSLPGTVDPQKPRPINDRWPVFAFHQDLGTVGRDRSAPFVLSIGHVREPVVSYLGRQLPPLWKKYWPGWPEMVAAFHADHGAAVARGARLDARIERDATRAGGPRYAALCALAFRQAYAATDLVDNDGEPWAFLKEISSNGNMQTVDVTYPAMPVFLYADPQYLGLLLAPVLDYVEKRGYPHEFAPHDLGAHYPNADGHLSGTGEEDMPVEESANMLIMAAAYLARVPAAERQAYAIKHYPIFQQWADYLVEHALDPDLQNQTDDFTGFIAHSVNLALKGIVGLGAMSRIAGYAGRTTTYLATARRYIADWERMATDPSGEHLKLAYDLDGTWSLKYNGYADRLLGLGLIPPSVAAREAAWYLTRAATEGVPLDLRHGYTKADWEMWTAAWLKDHHDLRDLLIDGLHHFATTTNQRVPITDWYDVLTGRQQGFQARPVVGGFYALLTV</sequence>
<dbReference type="RefSeq" id="WP_106128908.1">
    <property type="nucleotide sequence ID" value="NZ_PVZG01000012.1"/>
</dbReference>
<feature type="region of interest" description="Disordered" evidence="1">
    <location>
        <begin position="26"/>
        <end position="50"/>
    </location>
</feature>
<dbReference type="OrthoDB" id="9757939at2"/>
<accession>A0A2T0RX56</accession>
<evidence type="ECO:0000256" key="1">
    <source>
        <dbReference type="SAM" id="MobiDB-lite"/>
    </source>
</evidence>
<dbReference type="AlphaFoldDB" id="A0A2T0RX56"/>
<feature type="domain" description="Glutaminase A N-terminal" evidence="4">
    <location>
        <begin position="124"/>
        <end position="352"/>
    </location>
</feature>
<proteinExistence type="predicted"/>
<keyword evidence="6" id="KW-1185">Reference proteome</keyword>
<name>A0A2T0RX56_9ACTN</name>
<dbReference type="InterPro" id="IPR033433">
    <property type="entry name" value="GtaA_N"/>
</dbReference>
<comment type="caution">
    <text evidence="5">The sequence shown here is derived from an EMBL/GenBank/DDBJ whole genome shotgun (WGS) entry which is preliminary data.</text>
</comment>
<evidence type="ECO:0000259" key="2">
    <source>
        <dbReference type="Pfam" id="PF16334"/>
    </source>
</evidence>
<reference evidence="5 6" key="1">
    <citation type="submission" date="2018-03" db="EMBL/GenBank/DDBJ databases">
        <title>Genomic Encyclopedia of Archaeal and Bacterial Type Strains, Phase II (KMG-II): from individual species to whole genera.</title>
        <authorList>
            <person name="Goeker M."/>
        </authorList>
    </citation>
    <scope>NUCLEOTIDE SEQUENCE [LARGE SCALE GENOMIC DNA]</scope>
    <source>
        <strain evidence="5 6">DSM 45348</strain>
    </source>
</reference>
<feature type="domain" description="DUF4964" evidence="2">
    <location>
        <begin position="47"/>
        <end position="102"/>
    </location>
</feature>
<dbReference type="Proteomes" id="UP000239209">
    <property type="component" value="Unassembled WGS sequence"/>
</dbReference>
<dbReference type="PANTHER" id="PTHR31987:SF1">
    <property type="entry name" value="GLUTAMINASE A"/>
    <property type="match status" value="1"/>
</dbReference>
<feature type="compositionally biased region" description="Low complexity" evidence="1">
    <location>
        <begin position="26"/>
        <end position="46"/>
    </location>
</feature>
<gene>
    <name evidence="5" type="ORF">CLV70_11278</name>
</gene>
<protein>
    <submittedName>
        <fullName evidence="5">Uncharacterized protein DUF4964</fullName>
    </submittedName>
</protein>
<organism evidence="5 6">
    <name type="scientific">Pseudosporangium ferrugineum</name>
    <dbReference type="NCBI Taxonomy" id="439699"/>
    <lineage>
        <taxon>Bacteria</taxon>
        <taxon>Bacillati</taxon>
        <taxon>Actinomycetota</taxon>
        <taxon>Actinomycetes</taxon>
        <taxon>Micromonosporales</taxon>
        <taxon>Micromonosporaceae</taxon>
        <taxon>Pseudosporangium</taxon>
    </lineage>
</organism>
<dbReference type="InterPro" id="IPR052743">
    <property type="entry name" value="Glutaminase_GtaA"/>
</dbReference>
<evidence type="ECO:0000259" key="4">
    <source>
        <dbReference type="Pfam" id="PF17168"/>
    </source>
</evidence>
<feature type="domain" description="Glutaminase A central" evidence="3">
    <location>
        <begin position="358"/>
        <end position="701"/>
    </location>
</feature>
<dbReference type="EMBL" id="PVZG01000012">
    <property type="protein sequence ID" value="PRY25712.1"/>
    <property type="molecule type" value="Genomic_DNA"/>
</dbReference>
<evidence type="ECO:0000313" key="6">
    <source>
        <dbReference type="Proteomes" id="UP000239209"/>
    </source>
</evidence>
<dbReference type="Pfam" id="PF17168">
    <property type="entry name" value="DUF5127"/>
    <property type="match status" value="1"/>
</dbReference>
<dbReference type="InterPro" id="IPR032514">
    <property type="entry name" value="GtaA_central"/>
</dbReference>
<dbReference type="PANTHER" id="PTHR31987">
    <property type="entry name" value="GLUTAMINASE A-RELATED"/>
    <property type="match status" value="1"/>
</dbReference>
<evidence type="ECO:0000313" key="5">
    <source>
        <dbReference type="EMBL" id="PRY25712.1"/>
    </source>
</evidence>
<dbReference type="Pfam" id="PF16334">
    <property type="entry name" value="DUF4964"/>
    <property type="match status" value="1"/>
</dbReference>
<evidence type="ECO:0000259" key="3">
    <source>
        <dbReference type="Pfam" id="PF16335"/>
    </source>
</evidence>
<dbReference type="Pfam" id="PF16335">
    <property type="entry name" value="GtaA_6_Hairpin"/>
    <property type="match status" value="1"/>
</dbReference>